<sequence length="33" mass="3557">SQYRQNFSGSWDLLAGILLWVGGFLMGLGVASL</sequence>
<organism evidence="2">
    <name type="scientific">marine sediment metagenome</name>
    <dbReference type="NCBI Taxonomy" id="412755"/>
    <lineage>
        <taxon>unclassified sequences</taxon>
        <taxon>metagenomes</taxon>
        <taxon>ecological metagenomes</taxon>
    </lineage>
</organism>
<feature type="non-terminal residue" evidence="2">
    <location>
        <position position="1"/>
    </location>
</feature>
<keyword evidence="1" id="KW-0812">Transmembrane</keyword>
<protein>
    <submittedName>
        <fullName evidence="2">Uncharacterized protein</fullName>
    </submittedName>
</protein>
<comment type="caution">
    <text evidence="2">The sequence shown here is derived from an EMBL/GenBank/DDBJ whole genome shotgun (WGS) entry which is preliminary data.</text>
</comment>
<accession>A0A0F9C3F6</accession>
<dbReference type="EMBL" id="LAZR01046238">
    <property type="protein sequence ID" value="KKK97004.1"/>
    <property type="molecule type" value="Genomic_DNA"/>
</dbReference>
<reference evidence="2" key="1">
    <citation type="journal article" date="2015" name="Nature">
        <title>Complex archaea that bridge the gap between prokaryotes and eukaryotes.</title>
        <authorList>
            <person name="Spang A."/>
            <person name="Saw J.H."/>
            <person name="Jorgensen S.L."/>
            <person name="Zaremba-Niedzwiedzka K."/>
            <person name="Martijn J."/>
            <person name="Lind A.E."/>
            <person name="van Eijk R."/>
            <person name="Schleper C."/>
            <person name="Guy L."/>
            <person name="Ettema T.J."/>
        </authorList>
    </citation>
    <scope>NUCLEOTIDE SEQUENCE</scope>
</reference>
<dbReference type="AlphaFoldDB" id="A0A0F9C3F6"/>
<keyword evidence="1" id="KW-0472">Membrane</keyword>
<proteinExistence type="predicted"/>
<gene>
    <name evidence="2" type="ORF">LCGC14_2657120</name>
</gene>
<evidence type="ECO:0000256" key="1">
    <source>
        <dbReference type="SAM" id="Phobius"/>
    </source>
</evidence>
<keyword evidence="1" id="KW-1133">Transmembrane helix</keyword>
<feature type="transmembrane region" description="Helical" evidence="1">
    <location>
        <begin position="12"/>
        <end position="31"/>
    </location>
</feature>
<name>A0A0F9C3F6_9ZZZZ</name>
<evidence type="ECO:0000313" key="2">
    <source>
        <dbReference type="EMBL" id="KKK97004.1"/>
    </source>
</evidence>